<keyword evidence="5" id="KW-1185">Reference proteome</keyword>
<evidence type="ECO:0000313" key="5">
    <source>
        <dbReference type="Proteomes" id="UP001198402"/>
    </source>
</evidence>
<name>A0ABS7XZY0_9FLAO</name>
<feature type="chain" id="PRO_5046268909" evidence="2">
    <location>
        <begin position="22"/>
        <end position="361"/>
    </location>
</feature>
<sequence>MKIVFTLLSYFSCFLILTAQTYTLVTGLDATLEETSGLLYLNNTVITHNDSGNSNQLFDINTTDGSITRTVTISNATNVDWEDLAYDDSYIYIADIGNNIGSRTDLKIYRVLRSDYVNNTSVVAEIINYSYSDQVDFTPSPFATNFDAEALIHFNNKLYIFTKNWIDAKTNVYELSKSPGAHSATLVDSIDSQGLITGSSYNSINGDVMLCGYDGLGSFLLQLSDFNSGIFSNGILLKTAIAIPTNYSQQTEGITFYSTDEYYISAEKASSDLNGLYSFNISTLSDPQLNENQISFYPNPAKTELIINKEDCTTEIYTLTGKLIKTTTESRINISELSKGVYLIKIKDSNNGYLTKQLLID</sequence>
<keyword evidence="1 2" id="KW-0732">Signal</keyword>
<organism evidence="4 5">
    <name type="scientific">Winogradskyella vincentii</name>
    <dbReference type="NCBI Taxonomy" id="2877122"/>
    <lineage>
        <taxon>Bacteria</taxon>
        <taxon>Pseudomonadati</taxon>
        <taxon>Bacteroidota</taxon>
        <taxon>Flavobacteriia</taxon>
        <taxon>Flavobacteriales</taxon>
        <taxon>Flavobacteriaceae</taxon>
        <taxon>Winogradskyella</taxon>
    </lineage>
</organism>
<comment type="caution">
    <text evidence="4">The sequence shown here is derived from an EMBL/GenBank/DDBJ whole genome shotgun (WGS) entry which is preliminary data.</text>
</comment>
<feature type="signal peptide" evidence="2">
    <location>
        <begin position="1"/>
        <end position="21"/>
    </location>
</feature>
<evidence type="ECO:0000256" key="2">
    <source>
        <dbReference type="SAM" id="SignalP"/>
    </source>
</evidence>
<evidence type="ECO:0000313" key="4">
    <source>
        <dbReference type="EMBL" id="MCA0152886.1"/>
    </source>
</evidence>
<dbReference type="RefSeq" id="WP_224477815.1">
    <property type="nucleotide sequence ID" value="NZ_JAIUJS010000003.1"/>
</dbReference>
<dbReference type="EMBL" id="JAIUJS010000003">
    <property type="protein sequence ID" value="MCA0152886.1"/>
    <property type="molecule type" value="Genomic_DNA"/>
</dbReference>
<dbReference type="Proteomes" id="UP001198402">
    <property type="component" value="Unassembled WGS sequence"/>
</dbReference>
<accession>A0ABS7XZY0</accession>
<evidence type="ECO:0000259" key="3">
    <source>
        <dbReference type="Pfam" id="PF18962"/>
    </source>
</evidence>
<reference evidence="5" key="1">
    <citation type="submission" date="2023-07" db="EMBL/GenBank/DDBJ databases">
        <authorList>
            <person name="Yue Y."/>
        </authorList>
    </citation>
    <scope>NUCLEOTIDE SEQUENCE [LARGE SCALE GENOMIC DNA]</scope>
    <source>
        <strain evidence="5">2Y89</strain>
    </source>
</reference>
<dbReference type="NCBIfam" id="TIGR04183">
    <property type="entry name" value="Por_Secre_tail"/>
    <property type="match status" value="1"/>
</dbReference>
<proteinExistence type="predicted"/>
<dbReference type="InterPro" id="IPR026444">
    <property type="entry name" value="Secre_tail"/>
</dbReference>
<gene>
    <name evidence="4" type="ORF">LBV24_06635</name>
</gene>
<feature type="domain" description="Secretion system C-terminal sorting" evidence="3">
    <location>
        <begin position="297"/>
        <end position="358"/>
    </location>
</feature>
<protein>
    <submittedName>
        <fullName evidence="4">T9SS type A sorting domain-containing protein</fullName>
    </submittedName>
</protein>
<dbReference type="Pfam" id="PF18962">
    <property type="entry name" value="Por_Secre_tail"/>
    <property type="match status" value="1"/>
</dbReference>
<evidence type="ECO:0000256" key="1">
    <source>
        <dbReference type="ARBA" id="ARBA00022729"/>
    </source>
</evidence>